<dbReference type="AlphaFoldDB" id="A0A1W1UZ76"/>
<dbReference type="EMBL" id="FWWR01000009">
    <property type="protein sequence ID" value="SMB86369.1"/>
    <property type="molecule type" value="Genomic_DNA"/>
</dbReference>
<keyword evidence="2" id="KW-1185">Reference proteome</keyword>
<evidence type="ECO:0000313" key="1">
    <source>
        <dbReference type="EMBL" id="SMB86369.1"/>
    </source>
</evidence>
<name>A0A1W1UZ76_PEPAS</name>
<proteinExistence type="predicted"/>
<dbReference type="Proteomes" id="UP000192368">
    <property type="component" value="Unassembled WGS sequence"/>
</dbReference>
<gene>
    <name evidence="1" type="ORF">SAMN00017477_0885</name>
</gene>
<protein>
    <submittedName>
        <fullName evidence="1">Phage portal protein, putative, A118 family</fullName>
    </submittedName>
</protein>
<organism evidence="1 2">
    <name type="scientific">Peptoniphilus asaccharolyticus DSM 20463</name>
    <dbReference type="NCBI Taxonomy" id="573058"/>
    <lineage>
        <taxon>Bacteria</taxon>
        <taxon>Bacillati</taxon>
        <taxon>Bacillota</taxon>
        <taxon>Tissierellia</taxon>
        <taxon>Tissierellales</taxon>
        <taxon>Peptoniphilaceae</taxon>
        <taxon>Peptoniphilus</taxon>
    </lineage>
</organism>
<reference evidence="2" key="1">
    <citation type="submission" date="2017-04" db="EMBL/GenBank/DDBJ databases">
        <authorList>
            <person name="Varghese N."/>
            <person name="Submissions S."/>
        </authorList>
    </citation>
    <scope>NUCLEOTIDE SEQUENCE [LARGE SCALE GENOMIC DNA]</scope>
    <source>
        <strain evidence="2">DSM 20463</strain>
    </source>
</reference>
<sequence length="423" mass="49192">MIQDEIRSMYGINRIENNYDLWLDCYRGESPWLGGENLESLNLCASISSELARLTTIEFESELDLEIYQEVIENARKFVEYGLALGGLILKPYKLNDKLAMNYLTPDMYLILGFSVFGEINHVVFIDRIYKNKRYFTRLEEHEQINDYWKITNTCYESDNYYSLGKKISLKEVNDWKNIKEAGVIKVDFPLFSYFKNPTANNLDLHSFEGVSCFSRALSLIQDADEQYQRILWEFKGTEIAIDADITVVKQNGELPHGKERLFRNLGLDQKDGFYEVFSPDIRDSSLFNGLNKILRRIEFTVGLAYGTISEVDQVEKSATEIKASKQRSYSTVVDIQKELQKTLENLINVINFYLNTNYEASFSFDDSLVVDAESEQKIRLQEVSAGLIKPEEYLMWRYGVTEKEAQKMMPEVIEDEEETEEE</sequence>
<dbReference type="RefSeq" id="WP_084230523.1">
    <property type="nucleotide sequence ID" value="NZ_FWWR01000009.1"/>
</dbReference>
<dbReference type="STRING" id="573058.SAMN00017477_0885"/>
<accession>A0A1W1UZ76</accession>
<dbReference type="OrthoDB" id="9758506at2"/>
<evidence type="ECO:0000313" key="2">
    <source>
        <dbReference type="Proteomes" id="UP000192368"/>
    </source>
</evidence>